<evidence type="ECO:0000313" key="20">
    <source>
        <dbReference type="EMBL" id="GLI03066.1"/>
    </source>
</evidence>
<evidence type="ECO:0000256" key="18">
    <source>
        <dbReference type="ARBA" id="ARBA00049504"/>
    </source>
</evidence>
<evidence type="ECO:0000256" key="10">
    <source>
        <dbReference type="ARBA" id="ARBA00022692"/>
    </source>
</evidence>
<keyword evidence="7 19" id="KW-1003">Cell membrane</keyword>
<keyword evidence="13 19" id="KW-0472">Membrane</keyword>
<protein>
    <recommendedName>
        <fullName evidence="6 19">Adenosylcobinamide-GDP ribazoletransferase</fullName>
        <ecNumber evidence="5 19">2.7.8.26</ecNumber>
    </recommendedName>
    <alternativeName>
        <fullName evidence="16 19">Cobalamin synthase</fullName>
    </alternativeName>
    <alternativeName>
        <fullName evidence="15 19">Cobalamin-5'-phosphate synthase</fullName>
    </alternativeName>
</protein>
<feature type="transmembrane region" description="Helical" evidence="19">
    <location>
        <begin position="230"/>
        <end position="250"/>
    </location>
</feature>
<comment type="caution">
    <text evidence="20">The sequence shown here is derived from an EMBL/GenBank/DDBJ whole genome shotgun (WGS) entry which is preliminary data.</text>
</comment>
<gene>
    <name evidence="19 20" type="primary">cobS</name>
    <name evidence="20" type="ORF">Pa4123_83440</name>
</gene>
<comment type="cofactor">
    <cofactor evidence="1 19">
        <name>Mg(2+)</name>
        <dbReference type="ChEBI" id="CHEBI:18420"/>
    </cofactor>
</comment>
<evidence type="ECO:0000256" key="3">
    <source>
        <dbReference type="ARBA" id="ARBA00004663"/>
    </source>
</evidence>
<comment type="pathway">
    <text evidence="3 19">Cofactor biosynthesis; adenosylcobalamin biosynthesis; adenosylcobalamin from cob(II)yrinate a,c-diamide: step 7/7.</text>
</comment>
<evidence type="ECO:0000256" key="19">
    <source>
        <dbReference type="HAMAP-Rule" id="MF_00719"/>
    </source>
</evidence>
<evidence type="ECO:0000256" key="14">
    <source>
        <dbReference type="ARBA" id="ARBA00025228"/>
    </source>
</evidence>
<comment type="catalytic activity">
    <reaction evidence="18 19">
        <text>alpha-ribazole 5'-phosphate + adenosylcob(III)inamide-GDP = adenosylcob(III)alamin 5'-phosphate + GMP + H(+)</text>
        <dbReference type="Rhea" id="RHEA:23560"/>
        <dbReference type="ChEBI" id="CHEBI:15378"/>
        <dbReference type="ChEBI" id="CHEBI:57918"/>
        <dbReference type="ChEBI" id="CHEBI:58115"/>
        <dbReference type="ChEBI" id="CHEBI:60487"/>
        <dbReference type="ChEBI" id="CHEBI:60493"/>
        <dbReference type="EC" id="2.7.8.26"/>
    </reaction>
</comment>
<evidence type="ECO:0000256" key="1">
    <source>
        <dbReference type="ARBA" id="ARBA00001946"/>
    </source>
</evidence>
<keyword evidence="11 19" id="KW-0460">Magnesium</keyword>
<proteinExistence type="inferred from homology"/>
<evidence type="ECO:0000256" key="2">
    <source>
        <dbReference type="ARBA" id="ARBA00004651"/>
    </source>
</evidence>
<evidence type="ECO:0000313" key="21">
    <source>
        <dbReference type="Proteomes" id="UP001144280"/>
    </source>
</evidence>
<evidence type="ECO:0000256" key="13">
    <source>
        <dbReference type="ARBA" id="ARBA00023136"/>
    </source>
</evidence>
<dbReference type="PANTHER" id="PTHR34148:SF1">
    <property type="entry name" value="ADENOSYLCOBINAMIDE-GDP RIBAZOLETRANSFERASE"/>
    <property type="match status" value="1"/>
</dbReference>
<comment type="subcellular location">
    <subcellularLocation>
        <location evidence="2 19">Cell membrane</location>
        <topology evidence="2 19">Multi-pass membrane protein</topology>
    </subcellularLocation>
</comment>
<dbReference type="Pfam" id="PF02654">
    <property type="entry name" value="CobS"/>
    <property type="match status" value="1"/>
</dbReference>
<name>A0ABQ5RBU2_9ACTN</name>
<dbReference type="PANTHER" id="PTHR34148">
    <property type="entry name" value="ADENOSYLCOBINAMIDE-GDP RIBAZOLETRANSFERASE"/>
    <property type="match status" value="1"/>
</dbReference>
<organism evidence="20 21">
    <name type="scientific">Phytohabitans aurantiacus</name>
    <dbReference type="NCBI Taxonomy" id="3016789"/>
    <lineage>
        <taxon>Bacteria</taxon>
        <taxon>Bacillati</taxon>
        <taxon>Actinomycetota</taxon>
        <taxon>Actinomycetes</taxon>
        <taxon>Micromonosporales</taxon>
        <taxon>Micromonosporaceae</taxon>
    </lineage>
</organism>
<evidence type="ECO:0000256" key="9">
    <source>
        <dbReference type="ARBA" id="ARBA00022679"/>
    </source>
</evidence>
<feature type="transmembrane region" description="Helical" evidence="19">
    <location>
        <begin position="29"/>
        <end position="52"/>
    </location>
</feature>
<keyword evidence="12 19" id="KW-1133">Transmembrane helix</keyword>
<keyword evidence="9 19" id="KW-0808">Transferase</keyword>
<evidence type="ECO:0000256" key="6">
    <source>
        <dbReference type="ARBA" id="ARBA00015850"/>
    </source>
</evidence>
<comment type="function">
    <text evidence="14 19">Joins adenosylcobinamide-GDP and alpha-ribazole to generate adenosylcobalamin (Ado-cobalamin). Also synthesizes adenosylcobalamin 5'-phosphate from adenosylcobinamide-GDP and alpha-ribazole 5'-phosphate.</text>
</comment>
<dbReference type="InterPro" id="IPR003805">
    <property type="entry name" value="CobS"/>
</dbReference>
<evidence type="ECO:0000256" key="7">
    <source>
        <dbReference type="ARBA" id="ARBA00022475"/>
    </source>
</evidence>
<dbReference type="EC" id="2.7.8.26" evidence="5 19"/>
<comment type="similarity">
    <text evidence="4 19">Belongs to the CobS family.</text>
</comment>
<feature type="transmembrane region" description="Helical" evidence="19">
    <location>
        <begin position="110"/>
        <end position="130"/>
    </location>
</feature>
<feature type="transmembrane region" description="Helical" evidence="19">
    <location>
        <begin position="201"/>
        <end position="218"/>
    </location>
</feature>
<keyword evidence="21" id="KW-1185">Reference proteome</keyword>
<evidence type="ECO:0000256" key="11">
    <source>
        <dbReference type="ARBA" id="ARBA00022842"/>
    </source>
</evidence>
<dbReference type="Proteomes" id="UP001144280">
    <property type="component" value="Unassembled WGS sequence"/>
</dbReference>
<evidence type="ECO:0000256" key="15">
    <source>
        <dbReference type="ARBA" id="ARBA00032605"/>
    </source>
</evidence>
<evidence type="ECO:0000256" key="12">
    <source>
        <dbReference type="ARBA" id="ARBA00022989"/>
    </source>
</evidence>
<keyword evidence="10 19" id="KW-0812">Transmembrane</keyword>
<keyword evidence="8 19" id="KW-0169">Cobalamin biosynthesis</keyword>
<evidence type="ECO:0000256" key="4">
    <source>
        <dbReference type="ARBA" id="ARBA00010561"/>
    </source>
</evidence>
<dbReference type="EMBL" id="BSDI01000075">
    <property type="protein sequence ID" value="GLI03066.1"/>
    <property type="molecule type" value="Genomic_DNA"/>
</dbReference>
<evidence type="ECO:0000256" key="8">
    <source>
        <dbReference type="ARBA" id="ARBA00022573"/>
    </source>
</evidence>
<evidence type="ECO:0000256" key="16">
    <source>
        <dbReference type="ARBA" id="ARBA00032853"/>
    </source>
</evidence>
<feature type="transmembrane region" description="Helical" evidence="19">
    <location>
        <begin position="168"/>
        <end position="195"/>
    </location>
</feature>
<dbReference type="HAMAP" id="MF_00719">
    <property type="entry name" value="CobS"/>
    <property type="match status" value="1"/>
</dbReference>
<feature type="transmembrane region" description="Helical" evidence="19">
    <location>
        <begin position="136"/>
        <end position="156"/>
    </location>
</feature>
<sequence length="251" mass="24618">MRDGVRLALTTFTVVPLRAGRVDRPAAGVAMALAPAVGAALGVALAAVLFGLAAAGAPPLVAGGVTLATGALLTRGLHLDGLADTADGLGSYRRGEAALEIMKKPDVGPFGVAALVLVLLIQAAALAGLAHEGWAAVFATTVAATATARLAATWACRRGVPPARPDGLGALVAGTVGPVTLAVATAAVAVVAIPAVPGRPWQGPVAVLAALAVAVLLLRHCVRRFGGVTGDVLGAAIELAATVAYIALALR</sequence>
<evidence type="ECO:0000256" key="17">
    <source>
        <dbReference type="ARBA" id="ARBA00048623"/>
    </source>
</evidence>
<dbReference type="RefSeq" id="WP_281904966.1">
    <property type="nucleotide sequence ID" value="NZ_BSDI01000075.1"/>
</dbReference>
<evidence type="ECO:0000256" key="5">
    <source>
        <dbReference type="ARBA" id="ARBA00013200"/>
    </source>
</evidence>
<comment type="catalytic activity">
    <reaction evidence="17 19">
        <text>alpha-ribazole + adenosylcob(III)inamide-GDP = adenosylcob(III)alamin + GMP + H(+)</text>
        <dbReference type="Rhea" id="RHEA:16049"/>
        <dbReference type="ChEBI" id="CHEBI:10329"/>
        <dbReference type="ChEBI" id="CHEBI:15378"/>
        <dbReference type="ChEBI" id="CHEBI:18408"/>
        <dbReference type="ChEBI" id="CHEBI:58115"/>
        <dbReference type="ChEBI" id="CHEBI:60487"/>
        <dbReference type="EC" id="2.7.8.26"/>
    </reaction>
</comment>
<accession>A0ABQ5RBU2</accession>
<reference evidence="20" key="1">
    <citation type="submission" date="2022-12" db="EMBL/GenBank/DDBJ databases">
        <title>New Phytohabitans aurantiacus sp. RD004123 nov., an actinomycete isolated from soil.</title>
        <authorList>
            <person name="Triningsih D.W."/>
            <person name="Harunari E."/>
            <person name="Igarashi Y."/>
        </authorList>
    </citation>
    <scope>NUCLEOTIDE SEQUENCE</scope>
    <source>
        <strain evidence="20">RD004123</strain>
    </source>
</reference>